<evidence type="ECO:0000256" key="6">
    <source>
        <dbReference type="HAMAP-Rule" id="MF_01321"/>
    </source>
</evidence>
<feature type="domain" description="DNA-directed RNA polymerase beta subunit external 1" evidence="15">
    <location>
        <begin position="522"/>
        <end position="584"/>
    </location>
</feature>
<proteinExistence type="inferred from homology"/>
<dbReference type="GO" id="GO:0032549">
    <property type="term" value="F:ribonucleoside binding"/>
    <property type="evidence" value="ECO:0007669"/>
    <property type="project" value="InterPro"/>
</dbReference>
<dbReference type="GO" id="GO:0006351">
    <property type="term" value="P:DNA-templated transcription"/>
    <property type="evidence" value="ECO:0007669"/>
    <property type="project" value="UniProtKB-UniRule"/>
</dbReference>
<dbReference type="EC" id="2.7.7.6" evidence="6 8"/>
<dbReference type="Gene3D" id="3.90.1100.10">
    <property type="match status" value="2"/>
</dbReference>
<reference evidence="16 17" key="1">
    <citation type="journal article" date="2017" name="ISME J.">
        <title>Energy and carbon metabolisms in a deep terrestrial subsurface fluid microbial community.</title>
        <authorList>
            <person name="Momper L."/>
            <person name="Jungbluth S.P."/>
            <person name="Lee M.D."/>
            <person name="Amend J.P."/>
        </authorList>
    </citation>
    <scope>NUCLEOTIDE SEQUENCE [LARGE SCALE GENOMIC DNA]</scope>
    <source>
        <strain evidence="16">SURF_29</strain>
    </source>
</reference>
<evidence type="ECO:0000259" key="12">
    <source>
        <dbReference type="Pfam" id="PF04561"/>
    </source>
</evidence>
<evidence type="ECO:0000259" key="11">
    <source>
        <dbReference type="Pfam" id="PF04560"/>
    </source>
</evidence>
<dbReference type="Pfam" id="PF10385">
    <property type="entry name" value="RNA_pol_Rpb2_45"/>
    <property type="match status" value="1"/>
</dbReference>
<dbReference type="GO" id="GO:0003899">
    <property type="term" value="F:DNA-directed RNA polymerase activity"/>
    <property type="evidence" value="ECO:0007669"/>
    <property type="project" value="UniProtKB-UniRule"/>
</dbReference>
<dbReference type="Pfam" id="PF00562">
    <property type="entry name" value="RNA_pol_Rpb2_6"/>
    <property type="match status" value="1"/>
</dbReference>
<evidence type="ECO:0000259" key="14">
    <source>
        <dbReference type="Pfam" id="PF04565"/>
    </source>
</evidence>
<dbReference type="CDD" id="cd00653">
    <property type="entry name" value="RNA_pol_B_RPB2"/>
    <property type="match status" value="1"/>
</dbReference>
<keyword evidence="2 6" id="KW-0808">Transferase</keyword>
<evidence type="ECO:0000259" key="10">
    <source>
        <dbReference type="Pfam" id="PF00562"/>
    </source>
</evidence>
<dbReference type="InterPro" id="IPR019462">
    <property type="entry name" value="DNA-dir_RNA_pol_bsu_external_1"/>
</dbReference>
<evidence type="ECO:0000256" key="5">
    <source>
        <dbReference type="ARBA" id="ARBA00048552"/>
    </source>
</evidence>
<dbReference type="Gene3D" id="3.90.1800.10">
    <property type="entry name" value="RNA polymerase alpha subunit dimerisation domain"/>
    <property type="match status" value="1"/>
</dbReference>
<name>A0A419DA84_9BACT</name>
<dbReference type="Gene3D" id="2.40.50.100">
    <property type="match status" value="1"/>
</dbReference>
<dbReference type="InterPro" id="IPR037033">
    <property type="entry name" value="DNA-dir_RNAP_su2_hyb_sf"/>
</dbReference>
<dbReference type="FunFam" id="3.90.1800.10:FF:000001">
    <property type="entry name" value="DNA-directed RNA polymerase subunit beta"/>
    <property type="match status" value="1"/>
</dbReference>
<dbReference type="NCBIfam" id="NF001616">
    <property type="entry name" value="PRK00405.1"/>
    <property type="match status" value="1"/>
</dbReference>
<dbReference type="InterPro" id="IPR015712">
    <property type="entry name" value="DNA-dir_RNA_pol_su2"/>
</dbReference>
<dbReference type="Proteomes" id="UP000285655">
    <property type="component" value="Unassembled WGS sequence"/>
</dbReference>
<dbReference type="InterPro" id="IPR014724">
    <property type="entry name" value="RNA_pol_RPB2_OB-fold"/>
</dbReference>
<comment type="similarity">
    <text evidence="6 7">Belongs to the RNA polymerase beta chain family.</text>
</comment>
<dbReference type="InterPro" id="IPR007121">
    <property type="entry name" value="RNA_pol_bsu_CS"/>
</dbReference>
<comment type="function">
    <text evidence="6 8">DNA-dependent RNA polymerase catalyzes the transcription of DNA into RNA using the four ribonucleoside triphosphates as substrates.</text>
</comment>
<feature type="domain" description="DNA-directed RNA polymerase subunit 2 hybrid-binding" evidence="10">
    <location>
        <begin position="648"/>
        <end position="1031"/>
    </location>
</feature>
<dbReference type="InterPro" id="IPR037034">
    <property type="entry name" value="RNA_pol_Rpb2_2_sf"/>
</dbReference>
<evidence type="ECO:0000313" key="17">
    <source>
        <dbReference type="Proteomes" id="UP000285655"/>
    </source>
</evidence>
<keyword evidence="3 6" id="KW-0548">Nucleotidyltransferase</keyword>
<dbReference type="Pfam" id="PF04561">
    <property type="entry name" value="RNA_pol_Rpb2_2"/>
    <property type="match status" value="1"/>
</dbReference>
<dbReference type="Gene3D" id="2.40.270.10">
    <property type="entry name" value="DNA-directed RNA polymerase, subunit 2, domain 6"/>
    <property type="match status" value="2"/>
</dbReference>
<feature type="domain" description="RNA polymerase beta subunit protrusion" evidence="13">
    <location>
        <begin position="27"/>
        <end position="375"/>
    </location>
</feature>
<dbReference type="PROSITE" id="PS01166">
    <property type="entry name" value="RNA_POL_BETA"/>
    <property type="match status" value="1"/>
</dbReference>
<evidence type="ECO:0000259" key="15">
    <source>
        <dbReference type="Pfam" id="PF10385"/>
    </source>
</evidence>
<dbReference type="Gene3D" id="2.40.50.150">
    <property type="match status" value="1"/>
</dbReference>
<feature type="domain" description="RNA polymerase Rpb2" evidence="14">
    <location>
        <begin position="390"/>
        <end position="458"/>
    </location>
</feature>
<dbReference type="InterPro" id="IPR007642">
    <property type="entry name" value="RNA_pol_Rpb2_2"/>
</dbReference>
<dbReference type="Pfam" id="PF04563">
    <property type="entry name" value="RNA_pol_Rpb2_1"/>
    <property type="match status" value="1"/>
</dbReference>
<dbReference type="InterPro" id="IPR042107">
    <property type="entry name" value="DNA-dir_RNA_pol_bsu_ext_1_sf"/>
</dbReference>
<dbReference type="GO" id="GO:0000428">
    <property type="term" value="C:DNA-directed RNA polymerase complex"/>
    <property type="evidence" value="ECO:0007669"/>
    <property type="project" value="UniProtKB-KW"/>
</dbReference>
<dbReference type="Gene3D" id="3.90.1110.10">
    <property type="entry name" value="RNA polymerase Rpb2, domain 2"/>
    <property type="match status" value="1"/>
</dbReference>
<comment type="caution">
    <text evidence="16">The sequence shown here is derived from an EMBL/GenBank/DDBJ whole genome shotgun (WGS) entry which is preliminary data.</text>
</comment>
<feature type="domain" description="RNA polymerase Rpb2" evidence="11">
    <location>
        <begin position="1033"/>
        <end position="1108"/>
    </location>
</feature>
<dbReference type="InterPro" id="IPR010243">
    <property type="entry name" value="RNA_pol_bsu_bac"/>
</dbReference>
<dbReference type="InterPro" id="IPR007645">
    <property type="entry name" value="RNA_pol_Rpb2_3"/>
</dbReference>
<dbReference type="PANTHER" id="PTHR20856">
    <property type="entry name" value="DNA-DIRECTED RNA POLYMERASE I SUBUNIT 2"/>
    <property type="match status" value="1"/>
</dbReference>
<sequence>MSKSEPALKSQQRKYFNKVEEVLPLPNLLEIQKKSYDWFVREGIAEIFEELSPIEDFTKQNLELSFKDYYLEEEKHSEKTAKQKIMTYEAPLRVNVELKNKVTGKTQSQEIFLGDLPLMTDRGTFIINGVERVIISQLMRSPGAFFTADWINGRKCFGAKIIPVYGAWLEMETSAQNVIYVKIDRKRKFPITTLLRAFGYETDEALLKAFADVNTDKENDYIKATIEKDPSQNRSEAYIETYKRIRPGDLATADNSKSLIDGMFFDHRKYDLSRVGRYKVNQRLGLNLSEEREHRIFQVSDLLEVIKEIIRLNNEQGEPDDIDHLGNRRLRTMGELLQQRFRVGMLRTERIIKDRMSTNDPETVMPSQLVNVRPVVASIKEFFASSQLSQFMDQTNPLAELANKRRLSALGPGGLTRERAGFEVRDVHRTHYGRICPIETPEGPNIGLVNALASYTNVNEYGFLEAPYRRVIKEVKNDGKSAVGEIADELVKDGSKKVVGAGEEITAKVAQTLAKVKQDTVKVKPRVSKEIVYLDAIEEEKAIIAEASVSLDEKGYFKDKILPVRKRLEAEEASVGEIDYVDVSSKQSVSISTALIPFLEHDAANRALMGANMQRQAVSLVKPDSPIVGTGVEANVAEASGQIVRAEDNGEVISSTADSVTVKYAGGKEKVYVLDKFIKSNQGTCINQKTVVEKGQKIKKGDLLIDGTATQNGEIALGQNVLVAYMNWQGGNYEDAIIISERLVQTDKYTSIHLEEFPIDVRDTKLGPEVITRDIPNVGEEALRDLDEDGIVRIGAEVTSGDILVGKITAKGETELTAEERLLRAIFGEKARDVKDTSLRLPPRLHGKVIDVRIKSRDKGDELPVGVIKQVFVTVAQMRKIAVGDKMAGRHGNKGVIARILPVEDLPYLDDGTPVDIVLNPLGIVSRLNIGQVLETHLGWAAKALGYKVASPVFDGVKIDKIKEELKKAGLPEDGGIRLHDGRTGALFHQKTTVGYNYILKLLHLVEDKVHARSIGPYAMVTQQPLGGKAQNGGQRFGEMEVWALEAYGAAHTLQEMLTVKSDDVIGRSKVYEATIKGEDIREPGIPESFNVLTKELQGLCLNVELLQKDSRDRIRKEVDAEEVIETEYAEDIEELKDAEIVEGKGAKDLPDIDVTSDAEEEQ</sequence>
<dbReference type="Pfam" id="PF04560">
    <property type="entry name" value="RNA_pol_Rpb2_7"/>
    <property type="match status" value="1"/>
</dbReference>
<evidence type="ECO:0000313" key="16">
    <source>
        <dbReference type="EMBL" id="RJO60059.1"/>
    </source>
</evidence>
<dbReference type="SUPFAM" id="SSF64484">
    <property type="entry name" value="beta and beta-prime subunits of DNA dependent RNA-polymerase"/>
    <property type="match status" value="1"/>
</dbReference>
<organism evidence="16 17">
    <name type="scientific">candidate division WS5 bacterium</name>
    <dbReference type="NCBI Taxonomy" id="2093353"/>
    <lineage>
        <taxon>Bacteria</taxon>
        <taxon>candidate division WS5</taxon>
    </lineage>
</organism>
<dbReference type="InterPro" id="IPR007644">
    <property type="entry name" value="RNA_pol_bsu_protrusion"/>
</dbReference>
<dbReference type="AlphaFoldDB" id="A0A419DA84"/>
<feature type="region of interest" description="Disordered" evidence="9">
    <location>
        <begin position="1143"/>
        <end position="1163"/>
    </location>
</feature>
<dbReference type="InterPro" id="IPR007641">
    <property type="entry name" value="RNA_pol_Rpb2_7"/>
</dbReference>
<dbReference type="InterPro" id="IPR007120">
    <property type="entry name" value="DNA-dir_RNAP_su2_dom"/>
</dbReference>
<dbReference type="HAMAP" id="MF_01321">
    <property type="entry name" value="RNApol_bact_RpoB"/>
    <property type="match status" value="1"/>
</dbReference>
<comment type="catalytic activity">
    <reaction evidence="5 6 8">
        <text>RNA(n) + a ribonucleoside 5'-triphosphate = RNA(n+1) + diphosphate</text>
        <dbReference type="Rhea" id="RHEA:21248"/>
        <dbReference type="Rhea" id="RHEA-COMP:14527"/>
        <dbReference type="Rhea" id="RHEA-COMP:17342"/>
        <dbReference type="ChEBI" id="CHEBI:33019"/>
        <dbReference type="ChEBI" id="CHEBI:61557"/>
        <dbReference type="ChEBI" id="CHEBI:140395"/>
        <dbReference type="EC" id="2.7.7.6"/>
    </reaction>
</comment>
<evidence type="ECO:0000256" key="7">
    <source>
        <dbReference type="RuleBase" id="RU000434"/>
    </source>
</evidence>
<accession>A0A419DA84</accession>
<evidence type="ECO:0000256" key="4">
    <source>
        <dbReference type="ARBA" id="ARBA00023163"/>
    </source>
</evidence>
<evidence type="ECO:0000256" key="1">
    <source>
        <dbReference type="ARBA" id="ARBA00022478"/>
    </source>
</evidence>
<dbReference type="GO" id="GO:0003677">
    <property type="term" value="F:DNA binding"/>
    <property type="evidence" value="ECO:0007669"/>
    <property type="project" value="UniProtKB-UniRule"/>
</dbReference>
<evidence type="ECO:0000256" key="9">
    <source>
        <dbReference type="SAM" id="MobiDB-lite"/>
    </source>
</evidence>
<evidence type="ECO:0000256" key="2">
    <source>
        <dbReference type="ARBA" id="ARBA00022679"/>
    </source>
</evidence>
<dbReference type="Gene3D" id="2.30.150.10">
    <property type="entry name" value="DNA-directed RNA polymerase, beta subunit, external 1 domain"/>
    <property type="match status" value="1"/>
</dbReference>
<feature type="domain" description="RNA polymerase Rpb2" evidence="12">
    <location>
        <begin position="164"/>
        <end position="331"/>
    </location>
</feature>
<dbReference type="EMBL" id="QZJW01000055">
    <property type="protein sequence ID" value="RJO60059.1"/>
    <property type="molecule type" value="Genomic_DNA"/>
</dbReference>
<keyword evidence="1 6" id="KW-0240">DNA-directed RNA polymerase</keyword>
<keyword evidence="4 6" id="KW-0804">Transcription</keyword>
<comment type="subunit">
    <text evidence="6 8">The RNAP catalytic core consists of 2 alpha, 1 beta, 1 beta' and 1 omega subunit. When a sigma factor is associated with the core the holoenzyme is formed, which can initiate transcription.</text>
</comment>
<evidence type="ECO:0000256" key="3">
    <source>
        <dbReference type="ARBA" id="ARBA00022695"/>
    </source>
</evidence>
<protein>
    <recommendedName>
        <fullName evidence="6 8">DNA-directed RNA polymerase subunit beta</fullName>
        <shortName evidence="6">RNAP subunit beta</shortName>
        <ecNumber evidence="6 8">2.7.7.6</ecNumber>
    </recommendedName>
    <alternativeName>
        <fullName evidence="6">RNA polymerase subunit beta</fullName>
    </alternativeName>
    <alternativeName>
        <fullName evidence="6">Transcriptase subunit beta</fullName>
    </alternativeName>
</protein>
<gene>
    <name evidence="6" type="primary">rpoB</name>
    <name evidence="16" type="ORF">C4544_06880</name>
</gene>
<evidence type="ECO:0000256" key="8">
    <source>
        <dbReference type="RuleBase" id="RU363031"/>
    </source>
</evidence>
<dbReference type="Pfam" id="PF04565">
    <property type="entry name" value="RNA_pol_Rpb2_3"/>
    <property type="match status" value="1"/>
</dbReference>
<evidence type="ECO:0000259" key="13">
    <source>
        <dbReference type="Pfam" id="PF04563"/>
    </source>
</evidence>